<keyword evidence="4" id="KW-1185">Reference proteome</keyword>
<evidence type="ECO:0000313" key="4">
    <source>
        <dbReference type="Proteomes" id="UP000282957"/>
    </source>
</evidence>
<evidence type="ECO:0000259" key="2">
    <source>
        <dbReference type="Pfam" id="PF08241"/>
    </source>
</evidence>
<dbReference type="GO" id="GO:0008757">
    <property type="term" value="F:S-adenosylmethionine-dependent methyltransferase activity"/>
    <property type="evidence" value="ECO:0007669"/>
    <property type="project" value="InterPro"/>
</dbReference>
<evidence type="ECO:0000256" key="1">
    <source>
        <dbReference type="ARBA" id="ARBA00022679"/>
    </source>
</evidence>
<dbReference type="CDD" id="cd02440">
    <property type="entry name" value="AdoMet_MTases"/>
    <property type="match status" value="1"/>
</dbReference>
<dbReference type="Pfam" id="PF08241">
    <property type="entry name" value="Methyltransf_11"/>
    <property type="match status" value="1"/>
</dbReference>
<dbReference type="PANTHER" id="PTHR44068:SF11">
    <property type="entry name" value="GERANYL DIPHOSPHATE 2-C-METHYLTRANSFERASE"/>
    <property type="match status" value="1"/>
</dbReference>
<dbReference type="Proteomes" id="UP000282957">
    <property type="component" value="Unassembled WGS sequence"/>
</dbReference>
<evidence type="ECO:0000313" key="3">
    <source>
        <dbReference type="EMBL" id="RVT96664.1"/>
    </source>
</evidence>
<dbReference type="PANTHER" id="PTHR44068">
    <property type="entry name" value="ZGC:194242"/>
    <property type="match status" value="1"/>
</dbReference>
<dbReference type="InterPro" id="IPR050447">
    <property type="entry name" value="Erg6_SMT_methyltransf"/>
</dbReference>
<keyword evidence="3" id="KW-0489">Methyltransferase</keyword>
<reference evidence="3 4" key="1">
    <citation type="submission" date="2019-01" db="EMBL/GenBank/DDBJ databases">
        <authorList>
            <person name="Chen W.-M."/>
        </authorList>
    </citation>
    <scope>NUCLEOTIDE SEQUENCE [LARGE SCALE GENOMIC DNA]</scope>
    <source>
        <strain evidence="3 4">CCP-6</strain>
    </source>
</reference>
<organism evidence="3 4">
    <name type="scientific">Rhodovarius crocodyli</name>
    <dbReference type="NCBI Taxonomy" id="1979269"/>
    <lineage>
        <taxon>Bacteria</taxon>
        <taxon>Pseudomonadati</taxon>
        <taxon>Pseudomonadota</taxon>
        <taxon>Alphaproteobacteria</taxon>
        <taxon>Acetobacterales</taxon>
        <taxon>Roseomonadaceae</taxon>
        <taxon>Rhodovarius</taxon>
    </lineage>
</organism>
<name>A0A437MG90_9PROT</name>
<proteinExistence type="predicted"/>
<dbReference type="RefSeq" id="WP_127787316.1">
    <property type="nucleotide sequence ID" value="NZ_SACL01000003.1"/>
</dbReference>
<feature type="domain" description="Methyltransferase type 11" evidence="2">
    <location>
        <begin position="45"/>
        <end position="136"/>
    </location>
</feature>
<dbReference type="SUPFAM" id="SSF53335">
    <property type="entry name" value="S-adenosyl-L-methionine-dependent methyltransferases"/>
    <property type="match status" value="1"/>
</dbReference>
<protein>
    <submittedName>
        <fullName evidence="3">Class I SAM-dependent methyltransferase</fullName>
    </submittedName>
</protein>
<dbReference type="GO" id="GO:0032259">
    <property type="term" value="P:methylation"/>
    <property type="evidence" value="ECO:0007669"/>
    <property type="project" value="UniProtKB-KW"/>
</dbReference>
<dbReference type="EMBL" id="SACL01000003">
    <property type="protein sequence ID" value="RVT96664.1"/>
    <property type="molecule type" value="Genomic_DNA"/>
</dbReference>
<accession>A0A437MG90</accession>
<dbReference type="OrthoDB" id="7171187at2"/>
<comment type="caution">
    <text evidence="3">The sequence shown here is derived from an EMBL/GenBank/DDBJ whole genome shotgun (WGS) entry which is preliminary data.</text>
</comment>
<dbReference type="InterPro" id="IPR029063">
    <property type="entry name" value="SAM-dependent_MTases_sf"/>
</dbReference>
<dbReference type="Gene3D" id="3.40.50.150">
    <property type="entry name" value="Vaccinia Virus protein VP39"/>
    <property type="match status" value="1"/>
</dbReference>
<dbReference type="InterPro" id="IPR013216">
    <property type="entry name" value="Methyltransf_11"/>
</dbReference>
<gene>
    <name evidence="3" type="ORF">EOD42_09610</name>
</gene>
<dbReference type="AlphaFoldDB" id="A0A437MG90"/>
<sequence>MEAVEYDLMDAAEEAMWWYRAMHARAIAAFRAHPRLGAAKGLPVLDAGCGTGGFLRRAGAALAIPMVGLEYNPQAARRAAEKAGVDVTAGSVNTMPFHDGQFGGLFSLDVLCHAGAEPAQMLAECRRVLAPGGVMVLNLPALPWLRSAHDARVFTVRRYTRATITAELQAAGFTDIRARYWNALLLPLMILQRKVLAARADAPSDVTNFPPWLDACLFAATRIEAGMMRAGLRFPAGGSVIVSATRP</sequence>
<keyword evidence="1 3" id="KW-0808">Transferase</keyword>